<keyword evidence="3" id="KW-1185">Reference proteome</keyword>
<feature type="transmembrane region" description="Helical" evidence="1">
    <location>
        <begin position="24"/>
        <end position="44"/>
    </location>
</feature>
<evidence type="ECO:0000313" key="2">
    <source>
        <dbReference type="EMBL" id="MCX2697448.1"/>
    </source>
</evidence>
<dbReference type="RefSeq" id="WP_265984991.1">
    <property type="nucleotide sequence ID" value="NZ_JAPHAV010000005.1"/>
</dbReference>
<evidence type="ECO:0008006" key="4">
    <source>
        <dbReference type="Google" id="ProtNLM"/>
    </source>
</evidence>
<proteinExistence type="predicted"/>
<protein>
    <recommendedName>
        <fullName evidence="4">Cation efflux family protein</fullName>
    </recommendedName>
</protein>
<reference evidence="2 3" key="1">
    <citation type="submission" date="2022-11" db="EMBL/GenBank/DDBJ databases">
        <title>Brucella sp. YY2X, whole genome shotgun sequencing project.</title>
        <authorList>
            <person name="Yang Y."/>
        </authorList>
    </citation>
    <scope>NUCLEOTIDE SEQUENCE [LARGE SCALE GENOMIC DNA]</scope>
    <source>
        <strain evidence="2 3">YY2X</strain>
    </source>
</reference>
<dbReference type="EMBL" id="JAPHAV010000005">
    <property type="protein sequence ID" value="MCX2697448.1"/>
    <property type="molecule type" value="Genomic_DNA"/>
</dbReference>
<comment type="caution">
    <text evidence="2">The sequence shown here is derived from an EMBL/GenBank/DDBJ whole genome shotgun (WGS) entry which is preliminary data.</text>
</comment>
<gene>
    <name evidence="2" type="ORF">OPR82_11825</name>
</gene>
<evidence type="ECO:0000313" key="3">
    <source>
        <dbReference type="Proteomes" id="UP001301216"/>
    </source>
</evidence>
<name>A0ABT3QPA1_9HYPH</name>
<dbReference type="Proteomes" id="UP001301216">
    <property type="component" value="Unassembled WGS sequence"/>
</dbReference>
<evidence type="ECO:0000256" key="1">
    <source>
        <dbReference type="SAM" id="Phobius"/>
    </source>
</evidence>
<keyword evidence="1" id="KW-1133">Transmembrane helix</keyword>
<accession>A0ABT3QPA1</accession>
<keyword evidence="1" id="KW-0812">Transmembrane</keyword>
<organism evidence="2 3">
    <name type="scientific">Ochrobactrum chromiisoli</name>
    <dbReference type="NCBI Taxonomy" id="2993941"/>
    <lineage>
        <taxon>Bacteria</taxon>
        <taxon>Pseudomonadati</taxon>
        <taxon>Pseudomonadota</taxon>
        <taxon>Alphaproteobacteria</taxon>
        <taxon>Hyphomicrobiales</taxon>
        <taxon>Brucellaceae</taxon>
        <taxon>Brucella/Ochrobactrum group</taxon>
        <taxon>Ochrobactrum</taxon>
    </lineage>
</organism>
<keyword evidence="1" id="KW-0472">Membrane</keyword>
<sequence length="51" mass="5436">MIAPLLSFDLRTRVAAALVGDTSVHAAADLFAAVIFIVAAYILYRNWTGIG</sequence>